<dbReference type="Proteomes" id="UP001178507">
    <property type="component" value="Unassembled WGS sequence"/>
</dbReference>
<evidence type="ECO:0000259" key="7">
    <source>
        <dbReference type="Pfam" id="PF01490"/>
    </source>
</evidence>
<feature type="compositionally biased region" description="Polar residues" evidence="5">
    <location>
        <begin position="13"/>
        <end position="22"/>
    </location>
</feature>
<evidence type="ECO:0000256" key="5">
    <source>
        <dbReference type="SAM" id="MobiDB-lite"/>
    </source>
</evidence>
<dbReference type="GO" id="GO:0016020">
    <property type="term" value="C:membrane"/>
    <property type="evidence" value="ECO:0007669"/>
    <property type="project" value="UniProtKB-SubCell"/>
</dbReference>
<keyword evidence="3 6" id="KW-1133">Transmembrane helix</keyword>
<accession>A0AA36IE67</accession>
<evidence type="ECO:0000256" key="2">
    <source>
        <dbReference type="ARBA" id="ARBA00022692"/>
    </source>
</evidence>
<dbReference type="GO" id="GO:0015179">
    <property type="term" value="F:L-amino acid transmembrane transporter activity"/>
    <property type="evidence" value="ECO:0007669"/>
    <property type="project" value="TreeGrafter"/>
</dbReference>
<dbReference type="InterPro" id="IPR013057">
    <property type="entry name" value="AA_transpt_TM"/>
</dbReference>
<dbReference type="AlphaFoldDB" id="A0AA36IE67"/>
<feature type="non-terminal residue" evidence="8">
    <location>
        <position position="1"/>
    </location>
</feature>
<comment type="subcellular location">
    <subcellularLocation>
        <location evidence="1">Membrane</location>
        <topology evidence="1">Multi-pass membrane protein</topology>
    </subcellularLocation>
</comment>
<evidence type="ECO:0000313" key="9">
    <source>
        <dbReference type="Proteomes" id="UP001178507"/>
    </source>
</evidence>
<gene>
    <name evidence="8" type="ORF">EVOR1521_LOCUS12544</name>
</gene>
<keyword evidence="4 6" id="KW-0472">Membrane</keyword>
<dbReference type="EMBL" id="CAUJNA010001331">
    <property type="protein sequence ID" value="CAJ1386097.1"/>
    <property type="molecule type" value="Genomic_DNA"/>
</dbReference>
<evidence type="ECO:0000256" key="3">
    <source>
        <dbReference type="ARBA" id="ARBA00022989"/>
    </source>
</evidence>
<proteinExistence type="predicted"/>
<evidence type="ECO:0000256" key="6">
    <source>
        <dbReference type="SAM" id="Phobius"/>
    </source>
</evidence>
<reference evidence="8" key="1">
    <citation type="submission" date="2023-08" db="EMBL/GenBank/DDBJ databases">
        <authorList>
            <person name="Chen Y."/>
            <person name="Shah S."/>
            <person name="Dougan E. K."/>
            <person name="Thang M."/>
            <person name="Chan C."/>
        </authorList>
    </citation>
    <scope>NUCLEOTIDE SEQUENCE</scope>
</reference>
<feature type="region of interest" description="Disordered" evidence="5">
    <location>
        <begin position="1"/>
        <end position="27"/>
    </location>
</feature>
<feature type="transmembrane region" description="Helical" evidence="6">
    <location>
        <begin position="84"/>
        <end position="104"/>
    </location>
</feature>
<organism evidence="8 9">
    <name type="scientific">Effrenium voratum</name>
    <dbReference type="NCBI Taxonomy" id="2562239"/>
    <lineage>
        <taxon>Eukaryota</taxon>
        <taxon>Sar</taxon>
        <taxon>Alveolata</taxon>
        <taxon>Dinophyceae</taxon>
        <taxon>Suessiales</taxon>
        <taxon>Symbiodiniaceae</taxon>
        <taxon>Effrenium</taxon>
    </lineage>
</organism>
<dbReference type="PANTHER" id="PTHR22950">
    <property type="entry name" value="AMINO ACID TRANSPORTER"/>
    <property type="match status" value="1"/>
</dbReference>
<comment type="caution">
    <text evidence="8">The sequence shown here is derived from an EMBL/GenBank/DDBJ whole genome shotgun (WGS) entry which is preliminary data.</text>
</comment>
<feature type="domain" description="Amino acid transporter transmembrane" evidence="7">
    <location>
        <begin position="81"/>
        <end position="250"/>
    </location>
</feature>
<evidence type="ECO:0000256" key="4">
    <source>
        <dbReference type="ARBA" id="ARBA00023136"/>
    </source>
</evidence>
<keyword evidence="9" id="KW-1185">Reference proteome</keyword>
<sequence>MSPEWVSEYRSLSEAQDTPVRSSSRKLCRDPSSDNLFVDLDAQPGCPQSDLFLENMLYHESKLETIDEAVGMAHDAEWTGRGSMFASVFTLVASAMGAGCLSLPHMFSRTGLVPGLVLLACGAVLAHVSLVILMSCARYTQSRSFAELVSFSEMDAEELVRPQRHFWVDVVITLYGMAAVLIYMMLIGDFFTDIAKSPVFGHEVPRQSLILGSLLVVFPMSIPRNVTALRYISFFSTSSIVFLTVVVVAKTPGLWRAAAAAEEERKVK</sequence>
<protein>
    <recommendedName>
        <fullName evidence="7">Amino acid transporter transmembrane domain-containing protein</fullName>
    </recommendedName>
</protein>
<dbReference type="Pfam" id="PF01490">
    <property type="entry name" value="Aa_trans"/>
    <property type="match status" value="1"/>
</dbReference>
<keyword evidence="2 6" id="KW-0812">Transmembrane</keyword>
<evidence type="ECO:0000313" key="8">
    <source>
        <dbReference type="EMBL" id="CAJ1386097.1"/>
    </source>
</evidence>
<feature type="transmembrane region" description="Helical" evidence="6">
    <location>
        <begin position="166"/>
        <end position="192"/>
    </location>
</feature>
<feature type="transmembrane region" description="Helical" evidence="6">
    <location>
        <begin position="116"/>
        <end position="140"/>
    </location>
</feature>
<evidence type="ECO:0000256" key="1">
    <source>
        <dbReference type="ARBA" id="ARBA00004141"/>
    </source>
</evidence>
<name>A0AA36IE67_9DINO</name>
<feature type="transmembrane region" description="Helical" evidence="6">
    <location>
        <begin position="228"/>
        <end position="249"/>
    </location>
</feature>